<dbReference type="CTD" id="31800"/>
<dbReference type="SMART" id="SM00800">
    <property type="entry name" value="uDENN"/>
    <property type="match status" value="1"/>
</dbReference>
<dbReference type="PROSITE" id="PS50211">
    <property type="entry name" value="DENN"/>
    <property type="match status" value="1"/>
</dbReference>
<dbReference type="InterPro" id="IPR005113">
    <property type="entry name" value="uDENN_dom"/>
</dbReference>
<evidence type="ECO:0000256" key="2">
    <source>
        <dbReference type="SAM" id="MobiDB-lite"/>
    </source>
</evidence>
<dbReference type="InterPro" id="IPR023341">
    <property type="entry name" value="MABP"/>
</dbReference>
<dbReference type="InterPro" id="IPR005112">
    <property type="entry name" value="dDENN_dom"/>
</dbReference>
<keyword evidence="1" id="KW-0344">Guanine-nucleotide releasing factor</keyword>
<evidence type="ECO:0000313" key="6">
    <source>
        <dbReference type="RefSeq" id="XP_003740678.2"/>
    </source>
</evidence>
<dbReference type="InterPro" id="IPR001194">
    <property type="entry name" value="cDENN_dom"/>
</dbReference>
<dbReference type="SMART" id="SM00801">
    <property type="entry name" value="dDENN"/>
    <property type="match status" value="1"/>
</dbReference>
<evidence type="ECO:0000259" key="4">
    <source>
        <dbReference type="PROSITE" id="PS51498"/>
    </source>
</evidence>
<organism evidence="5 6">
    <name type="scientific">Galendromus occidentalis</name>
    <name type="common">western predatory mite</name>
    <dbReference type="NCBI Taxonomy" id="34638"/>
    <lineage>
        <taxon>Eukaryota</taxon>
        <taxon>Metazoa</taxon>
        <taxon>Ecdysozoa</taxon>
        <taxon>Arthropoda</taxon>
        <taxon>Chelicerata</taxon>
        <taxon>Arachnida</taxon>
        <taxon>Acari</taxon>
        <taxon>Parasitiformes</taxon>
        <taxon>Mesostigmata</taxon>
        <taxon>Gamasina</taxon>
        <taxon>Phytoseioidea</taxon>
        <taxon>Phytoseiidae</taxon>
        <taxon>Typhlodrominae</taxon>
        <taxon>Galendromus</taxon>
    </lineage>
</organism>
<reference evidence="6" key="1">
    <citation type="submission" date="2025-08" db="UniProtKB">
        <authorList>
            <consortium name="RefSeq"/>
        </authorList>
    </citation>
    <scope>IDENTIFICATION</scope>
</reference>
<feature type="region of interest" description="Disordered" evidence="2">
    <location>
        <begin position="980"/>
        <end position="1001"/>
    </location>
</feature>
<dbReference type="Gene3D" id="3.40.50.11500">
    <property type="match status" value="1"/>
</dbReference>
<sequence length="1357" mass="155096">MQDTTELEDQLPITDIAVIIASQKEQAPLEYTCIERTPSGHSADLNHGSIRCQTVFLCYRRGLDKPPLTDIGVLYEDKQRIMPDSEVLDTTPYGRVANVNNSSSSRTFLTFRRAPETASSNTLVVKDICVILASKGETPPHAYCKIDRNLNKSVIGTDVYICYKKSVHRPPYILYRPETILRFPTYDKRPFPLPQEVHLFSLPLGATVEKWKTYWDKPGPEFATFVFTSQTATRAYGASLSFYEPYEPNSEEIALLGPIQDKEKCYATKSICVVSRYPFFKIFKKFLQFIFSQSTSLRRENSIEQYILHFIFNIPLPTIERPRVTVPLNMDHSLALRHLTDTSLPTSGASFLELLSNLGPDNCILTLLLVLTENKILIHSLRPELVSFVSEALVSACFPLSWQCPYVPLCPLGLAEILMAPLPFLVGVDSRYFDLHELPSDVICVDLDTNSIYIPEEKQYLHPRMMPRRATKKLKQTLTDLFEKVGHYRIQYHEIHTSIKDRTEADFAVLRKERDLDLQIQDAFLKFMVETLRDFRQFLRPVTEKPKNVTAETLFDVENFLRTKDKAHEEFYFLLVETQMFSRLVEERSFLSENDHSLAFFDQCCDQCDSSGQVCDDLLRIDAGEDNHTAYIAPPEPPQNPEHLKFNGWANLNFDNFTSMFVGAQALDELDNGLTPNIEEYPGSPIIKRTKHEVKSAIKSARQQNEVPARWGRVLLSACYSIWFVHLPSYLATIPESERPAAVRMAFQILCDAQQRLSHPVDEVCYRVILSQCAILSQPALAVKVLMETKQRKIFLNAMTHGYYNKAVMVSSWPQSKAWKRLKNVIYGVAQFKTALRRSRTTSVAASTTSLEGITRMPSTLSLPRSYKETYMPSAGVLMGGTTSRQTTPTRTPTNTLRRSKSCEASLSMEKYIREESAFIKFRTAPASMTLLEQPREFFAKTVSPSLQRMGNYGSGLLQSLLKDRSNLSKIRRFSAGPIRQPDLSDLRRPNSSPIGRAAPAGGMDVMGNLRSMASRLTSMINTDSYRIPASRSLDQMFNKLPPQEASYNGFTHAPGGKVASGFVHITMSSCCQCVSCKSLVYDEEIMSGWTADDSNLKTKCWCNASFVPQLFVTVKDRRDLHKEENFAPCDFTVPYLSPLVLQKEVENVLEAGSEIFTRPNFVDEHPIIYWNLVWYFYRLKLPTNIDQLCVRSGILHKGLQSSQEDSTLSKSPVIVKTLWDNPKLHDCITPPLYTVYKPGDLYIDENDPSGFKRAGRTILEHMKSGSESNVRDAVVFLMKERQKWKFRRNPSIYREILFLLILEFGANIINPEWLDREYHRVYDELASYRNQIFQYDRYPSLHARFARRYFGDLDLF</sequence>
<evidence type="ECO:0000259" key="3">
    <source>
        <dbReference type="PROSITE" id="PS50211"/>
    </source>
</evidence>
<dbReference type="Pfam" id="PF02141">
    <property type="entry name" value="DENN"/>
    <property type="match status" value="1"/>
</dbReference>
<dbReference type="Pfam" id="PF03455">
    <property type="entry name" value="dDENN"/>
    <property type="match status" value="1"/>
</dbReference>
<feature type="domain" description="UDENN" evidence="3">
    <location>
        <begin position="159"/>
        <end position="596"/>
    </location>
</feature>
<keyword evidence="5" id="KW-1185">Reference proteome</keyword>
<dbReference type="GO" id="GO:0005085">
    <property type="term" value="F:guanyl-nucleotide exchange factor activity"/>
    <property type="evidence" value="ECO:0007669"/>
    <property type="project" value="UniProtKB-KW"/>
</dbReference>
<name>A0AAJ6QQK7_9ACAR</name>
<gene>
    <name evidence="6" type="primary">LOC100900582</name>
</gene>
<protein>
    <submittedName>
        <fullName evidence="6">DENN domain-containing protein 4C</fullName>
    </submittedName>
</protein>
<dbReference type="SMART" id="SM00799">
    <property type="entry name" value="DENN"/>
    <property type="match status" value="1"/>
</dbReference>
<feature type="domain" description="MABP" evidence="4">
    <location>
        <begin position="10"/>
        <end position="167"/>
    </location>
</feature>
<dbReference type="Gene3D" id="2.100.10.50">
    <property type="match status" value="1"/>
</dbReference>
<dbReference type="GO" id="GO:0032483">
    <property type="term" value="P:regulation of Rab protein signal transduction"/>
    <property type="evidence" value="ECO:0007669"/>
    <property type="project" value="TreeGrafter"/>
</dbReference>
<dbReference type="RefSeq" id="XP_003740678.2">
    <property type="nucleotide sequence ID" value="XM_003740630.3"/>
</dbReference>
<evidence type="ECO:0000313" key="5">
    <source>
        <dbReference type="Proteomes" id="UP000694867"/>
    </source>
</evidence>
<feature type="region of interest" description="Disordered" evidence="2">
    <location>
        <begin position="878"/>
        <end position="898"/>
    </location>
</feature>
<dbReference type="InterPro" id="IPR043153">
    <property type="entry name" value="DENN_C"/>
</dbReference>
<dbReference type="GeneID" id="100900582"/>
<accession>A0AAJ6QQK7</accession>
<feature type="compositionally biased region" description="Low complexity" evidence="2">
    <location>
        <begin position="882"/>
        <end position="897"/>
    </location>
</feature>
<dbReference type="InterPro" id="IPR051696">
    <property type="entry name" value="DENN_Domain_GEFs"/>
</dbReference>
<evidence type="ECO:0000256" key="1">
    <source>
        <dbReference type="ARBA" id="ARBA00022658"/>
    </source>
</evidence>
<dbReference type="GO" id="GO:0031410">
    <property type="term" value="C:cytoplasmic vesicle"/>
    <property type="evidence" value="ECO:0007669"/>
    <property type="project" value="TreeGrafter"/>
</dbReference>
<dbReference type="PANTHER" id="PTHR12296:SF30">
    <property type="entry name" value="DENN DOMAIN-CONTAINING PROTEIN CRAG"/>
    <property type="match status" value="1"/>
</dbReference>
<dbReference type="KEGG" id="goe:100900582"/>
<dbReference type="PANTHER" id="PTHR12296">
    <property type="entry name" value="DENN DOMAIN-CONTAINING PROTEIN 4"/>
    <property type="match status" value="1"/>
</dbReference>
<dbReference type="Pfam" id="PF03456">
    <property type="entry name" value="uDENN"/>
    <property type="match status" value="1"/>
</dbReference>
<proteinExistence type="predicted"/>
<dbReference type="PROSITE" id="PS51498">
    <property type="entry name" value="MABP"/>
    <property type="match status" value="1"/>
</dbReference>
<dbReference type="InterPro" id="IPR037516">
    <property type="entry name" value="Tripartite_DENN"/>
</dbReference>
<dbReference type="Proteomes" id="UP000694867">
    <property type="component" value="Unplaced"/>
</dbReference>